<evidence type="ECO:0000259" key="7">
    <source>
        <dbReference type="PROSITE" id="PS50249"/>
    </source>
</evidence>
<gene>
    <name evidence="8" type="ORF">A6302_02019</name>
</gene>
<name>A0A1E3H2W4_9HYPH</name>
<dbReference type="RefSeq" id="WP_069306750.1">
    <property type="nucleotide sequence ID" value="NZ_MCRJ01000043.1"/>
</dbReference>
<comment type="similarity">
    <text evidence="6">Belongs to the UPF0758 family.</text>
</comment>
<evidence type="ECO:0000256" key="2">
    <source>
        <dbReference type="ARBA" id="ARBA00022723"/>
    </source>
</evidence>
<dbReference type="InterPro" id="IPR037518">
    <property type="entry name" value="MPN"/>
</dbReference>
<dbReference type="CDD" id="cd08071">
    <property type="entry name" value="MPN_DUF2466"/>
    <property type="match status" value="1"/>
</dbReference>
<comment type="caution">
    <text evidence="8">The sequence shown here is derived from an EMBL/GenBank/DDBJ whole genome shotgun (WGS) entry which is preliminary data.</text>
</comment>
<accession>A0A1E3H2W4</accession>
<dbReference type="Gene3D" id="3.40.140.10">
    <property type="entry name" value="Cytidine Deaminase, domain 2"/>
    <property type="match status" value="1"/>
</dbReference>
<dbReference type="AlphaFoldDB" id="A0A1E3H2W4"/>
<dbReference type="InterPro" id="IPR020891">
    <property type="entry name" value="UPF0758_CS"/>
</dbReference>
<dbReference type="Gene3D" id="1.10.150.20">
    <property type="entry name" value="5' to 3' exonuclease, C-terminal subdomain"/>
    <property type="match status" value="1"/>
</dbReference>
<dbReference type="Pfam" id="PF04002">
    <property type="entry name" value="RadC"/>
    <property type="match status" value="1"/>
</dbReference>
<dbReference type="GO" id="GO:0046872">
    <property type="term" value="F:metal ion binding"/>
    <property type="evidence" value="ECO:0007669"/>
    <property type="project" value="UniProtKB-KW"/>
</dbReference>
<dbReference type="Proteomes" id="UP000094622">
    <property type="component" value="Unassembled WGS sequence"/>
</dbReference>
<dbReference type="SUPFAM" id="SSF47781">
    <property type="entry name" value="RuvA domain 2-like"/>
    <property type="match status" value="1"/>
</dbReference>
<keyword evidence="3" id="KW-0378">Hydrolase</keyword>
<dbReference type="OrthoDB" id="9804482at2"/>
<evidence type="ECO:0000313" key="9">
    <source>
        <dbReference type="Proteomes" id="UP000094622"/>
    </source>
</evidence>
<feature type="domain" description="MPN" evidence="7">
    <location>
        <begin position="112"/>
        <end position="234"/>
    </location>
</feature>
<keyword evidence="2" id="KW-0479">Metal-binding</keyword>
<keyword evidence="1" id="KW-0645">Protease</keyword>
<organism evidence="8 9">
    <name type="scientific">Methylobrevis pamukkalensis</name>
    <dbReference type="NCBI Taxonomy" id="1439726"/>
    <lineage>
        <taxon>Bacteria</taxon>
        <taxon>Pseudomonadati</taxon>
        <taxon>Pseudomonadota</taxon>
        <taxon>Alphaproteobacteria</taxon>
        <taxon>Hyphomicrobiales</taxon>
        <taxon>Pleomorphomonadaceae</taxon>
        <taxon>Methylobrevis</taxon>
    </lineage>
</organism>
<dbReference type="PATRIC" id="fig|1439726.3.peg.2136"/>
<keyword evidence="9" id="KW-1185">Reference proteome</keyword>
<proteinExistence type="inferred from homology"/>
<protein>
    <recommendedName>
        <fullName evidence="7">MPN domain-containing protein</fullName>
    </recommendedName>
</protein>
<dbReference type="EMBL" id="MCRJ01000043">
    <property type="protein sequence ID" value="ODN70667.1"/>
    <property type="molecule type" value="Genomic_DNA"/>
</dbReference>
<dbReference type="PROSITE" id="PS50249">
    <property type="entry name" value="MPN"/>
    <property type="match status" value="1"/>
</dbReference>
<dbReference type="PANTHER" id="PTHR30471:SF3">
    <property type="entry name" value="UPF0758 PROTEIN YEES-RELATED"/>
    <property type="match status" value="1"/>
</dbReference>
<evidence type="ECO:0000256" key="3">
    <source>
        <dbReference type="ARBA" id="ARBA00022801"/>
    </source>
</evidence>
<evidence type="ECO:0000256" key="1">
    <source>
        <dbReference type="ARBA" id="ARBA00022670"/>
    </source>
</evidence>
<reference evidence="8 9" key="1">
    <citation type="submission" date="2016-07" db="EMBL/GenBank/DDBJ databases">
        <title>Draft Genome Sequence of Methylobrevis pamukkalensis PK2.</title>
        <authorList>
            <person name="Vasilenko O.V."/>
            <person name="Doronina N.V."/>
            <person name="Shmareva M.N."/>
            <person name="Tarlachkov S.V."/>
            <person name="Mustakhimov I."/>
            <person name="Trotsenko Y.A."/>
        </authorList>
    </citation>
    <scope>NUCLEOTIDE SEQUENCE [LARGE SCALE GENOMIC DNA]</scope>
    <source>
        <strain evidence="8 9">PK2</strain>
    </source>
</reference>
<dbReference type="PANTHER" id="PTHR30471">
    <property type="entry name" value="DNA REPAIR PROTEIN RADC"/>
    <property type="match status" value="1"/>
</dbReference>
<sequence>MGGFDDDGKTNLPHYHGHRDRLRARFREQGPASLVDYELLELLLFRSIPRQDTKPIAKALIAACGSFAEVIGASEARLRAVPGVGDAVVTDLKLVHAAAQRMIRGEVIGRTVLGTWSSVIDYCRAAMAFEEKEQFRILFLDKKNALIIDEVQQVGTVDHTPVYPREVVKRALELSATAIILVHNHPSGDPTPSRADIQMTRQIIDVARPLGIAVHDHIIVGRDGHASLKGLQLI</sequence>
<dbReference type="NCBIfam" id="NF000642">
    <property type="entry name" value="PRK00024.1"/>
    <property type="match status" value="1"/>
</dbReference>
<dbReference type="GO" id="GO:0006508">
    <property type="term" value="P:proteolysis"/>
    <property type="evidence" value="ECO:0007669"/>
    <property type="project" value="UniProtKB-KW"/>
</dbReference>
<dbReference type="InterPro" id="IPR010994">
    <property type="entry name" value="RuvA_2-like"/>
</dbReference>
<evidence type="ECO:0000313" key="8">
    <source>
        <dbReference type="EMBL" id="ODN70667.1"/>
    </source>
</evidence>
<dbReference type="GO" id="GO:0008237">
    <property type="term" value="F:metallopeptidase activity"/>
    <property type="evidence" value="ECO:0007669"/>
    <property type="project" value="UniProtKB-KW"/>
</dbReference>
<keyword evidence="4" id="KW-0862">Zinc</keyword>
<evidence type="ECO:0000256" key="5">
    <source>
        <dbReference type="ARBA" id="ARBA00023049"/>
    </source>
</evidence>
<evidence type="ECO:0000256" key="6">
    <source>
        <dbReference type="RuleBase" id="RU003797"/>
    </source>
</evidence>
<dbReference type="InterPro" id="IPR001405">
    <property type="entry name" value="UPF0758"/>
</dbReference>
<dbReference type="InterPro" id="IPR025657">
    <property type="entry name" value="RadC_JAB"/>
</dbReference>
<keyword evidence="5" id="KW-0482">Metalloprotease</keyword>
<dbReference type="PROSITE" id="PS01302">
    <property type="entry name" value="UPF0758"/>
    <property type="match status" value="1"/>
</dbReference>
<dbReference type="NCBIfam" id="TIGR00608">
    <property type="entry name" value="radc"/>
    <property type="match status" value="1"/>
</dbReference>
<dbReference type="SUPFAM" id="SSF102712">
    <property type="entry name" value="JAB1/MPN domain"/>
    <property type="match status" value="1"/>
</dbReference>
<evidence type="ECO:0000256" key="4">
    <source>
        <dbReference type="ARBA" id="ARBA00022833"/>
    </source>
</evidence>